<dbReference type="SUPFAM" id="SSF81301">
    <property type="entry name" value="Nucleotidyltransferase"/>
    <property type="match status" value="1"/>
</dbReference>
<keyword evidence="2 9" id="KW-0808">Transferase</keyword>
<keyword evidence="5" id="KW-0547">Nucleotide-binding</keyword>
<sequence>MEYQRAVRDAEVARLRRVLVLRAMLAEGESQRALAAKMGVTQPAISYQVARERTSGSRPSELIAAGGPALRKVAERYGFSRLAVFGSAARGDDRADSDVDLIVQPPASATLSDLVCLEETLEIILGRDVDLVSYRGLDPHLDQDILRDAVLL</sequence>
<evidence type="ECO:0000313" key="10">
    <source>
        <dbReference type="Proteomes" id="UP000196320"/>
    </source>
</evidence>
<dbReference type="Gene3D" id="3.30.460.10">
    <property type="entry name" value="Beta Polymerase, domain 2"/>
    <property type="match status" value="1"/>
</dbReference>
<name>A0A1R4J8E4_9MICO</name>
<dbReference type="PANTHER" id="PTHR33571:SF14">
    <property type="entry name" value="PROTEIN ADENYLYLTRANSFERASE MJ0435-RELATED"/>
    <property type="match status" value="1"/>
</dbReference>
<gene>
    <name evidence="9" type="ORF">FM104_06020</name>
</gene>
<dbReference type="InterPro" id="IPR043519">
    <property type="entry name" value="NT_sf"/>
</dbReference>
<dbReference type="Pfam" id="PF18765">
    <property type="entry name" value="Polbeta"/>
    <property type="match status" value="1"/>
</dbReference>
<dbReference type="CDD" id="cd05403">
    <property type="entry name" value="NT_KNTase_like"/>
    <property type="match status" value="1"/>
</dbReference>
<dbReference type="EC" id="2.7.7.-" evidence="9"/>
<dbReference type="EMBL" id="FUKO01000019">
    <property type="protein sequence ID" value="SJN28390.1"/>
    <property type="molecule type" value="Genomic_DNA"/>
</dbReference>
<evidence type="ECO:0000259" key="8">
    <source>
        <dbReference type="Pfam" id="PF18765"/>
    </source>
</evidence>
<evidence type="ECO:0000256" key="6">
    <source>
        <dbReference type="ARBA" id="ARBA00022840"/>
    </source>
</evidence>
<dbReference type="GO" id="GO:0005524">
    <property type="term" value="F:ATP binding"/>
    <property type="evidence" value="ECO:0007669"/>
    <property type="project" value="UniProtKB-KW"/>
</dbReference>
<accession>A0A1R4J8E4</accession>
<keyword evidence="3 9" id="KW-0548">Nucleotidyltransferase</keyword>
<feature type="domain" description="Polymerase beta nucleotidyltransferase" evidence="8">
    <location>
        <begin position="81"/>
        <end position="152"/>
    </location>
</feature>
<dbReference type="Proteomes" id="UP000196320">
    <property type="component" value="Unassembled WGS sequence"/>
</dbReference>
<keyword evidence="6" id="KW-0067">ATP-binding</keyword>
<protein>
    <submittedName>
        <fullName evidence="9">Nucleotidyltransferase</fullName>
        <ecNumber evidence="9">2.7.7.-</ecNumber>
    </submittedName>
</protein>
<proteinExistence type="predicted"/>
<dbReference type="InterPro" id="IPR052038">
    <property type="entry name" value="Type-VII_TA_antitoxin"/>
</dbReference>
<dbReference type="InterPro" id="IPR041633">
    <property type="entry name" value="Polbeta"/>
</dbReference>
<evidence type="ECO:0000256" key="5">
    <source>
        <dbReference type="ARBA" id="ARBA00022741"/>
    </source>
</evidence>
<comment type="cofactor">
    <cofactor evidence="1">
        <name>Mg(2+)</name>
        <dbReference type="ChEBI" id="CHEBI:18420"/>
    </cofactor>
</comment>
<keyword evidence="4" id="KW-0479">Metal-binding</keyword>
<reference evidence="9 10" key="1">
    <citation type="submission" date="2017-02" db="EMBL/GenBank/DDBJ databases">
        <authorList>
            <person name="Peterson S.W."/>
        </authorList>
    </citation>
    <scope>NUCLEOTIDE SEQUENCE [LARGE SCALE GENOMIC DNA]</scope>
    <source>
        <strain evidence="9 10">B Mb 05.01</strain>
    </source>
</reference>
<dbReference type="GO" id="GO:0046872">
    <property type="term" value="F:metal ion binding"/>
    <property type="evidence" value="ECO:0007669"/>
    <property type="project" value="UniProtKB-KW"/>
</dbReference>
<keyword evidence="7" id="KW-0460">Magnesium</keyword>
<dbReference type="GO" id="GO:0016779">
    <property type="term" value="F:nucleotidyltransferase activity"/>
    <property type="evidence" value="ECO:0007669"/>
    <property type="project" value="UniProtKB-KW"/>
</dbReference>
<evidence type="ECO:0000313" key="9">
    <source>
        <dbReference type="EMBL" id="SJN28390.1"/>
    </source>
</evidence>
<evidence type="ECO:0000256" key="2">
    <source>
        <dbReference type="ARBA" id="ARBA00022679"/>
    </source>
</evidence>
<organism evidence="9 10">
    <name type="scientific">Microbacterium esteraromaticum</name>
    <dbReference type="NCBI Taxonomy" id="57043"/>
    <lineage>
        <taxon>Bacteria</taxon>
        <taxon>Bacillati</taxon>
        <taxon>Actinomycetota</taxon>
        <taxon>Actinomycetes</taxon>
        <taxon>Micrococcales</taxon>
        <taxon>Microbacteriaceae</taxon>
        <taxon>Microbacterium</taxon>
    </lineage>
</organism>
<evidence type="ECO:0000256" key="7">
    <source>
        <dbReference type="ARBA" id="ARBA00022842"/>
    </source>
</evidence>
<dbReference type="AlphaFoldDB" id="A0A1R4J8E4"/>
<keyword evidence="10" id="KW-1185">Reference proteome</keyword>
<evidence type="ECO:0000256" key="3">
    <source>
        <dbReference type="ARBA" id="ARBA00022695"/>
    </source>
</evidence>
<dbReference type="PANTHER" id="PTHR33571">
    <property type="entry name" value="SSL8005 PROTEIN"/>
    <property type="match status" value="1"/>
</dbReference>
<evidence type="ECO:0000256" key="4">
    <source>
        <dbReference type="ARBA" id="ARBA00022723"/>
    </source>
</evidence>
<evidence type="ECO:0000256" key="1">
    <source>
        <dbReference type="ARBA" id="ARBA00001946"/>
    </source>
</evidence>